<dbReference type="STRING" id="48709.A0A1D2M0N0"/>
<comment type="similarity">
    <text evidence="2">Belongs to the glycosyl hydrolase 13 family.</text>
</comment>
<dbReference type="EMBL" id="LJIJ01008535">
    <property type="protein sequence ID" value="ODM86514.1"/>
    <property type="molecule type" value="Genomic_DNA"/>
</dbReference>
<dbReference type="Proteomes" id="UP000094527">
    <property type="component" value="Unassembled WGS sequence"/>
</dbReference>
<evidence type="ECO:0000256" key="5">
    <source>
        <dbReference type="ARBA" id="ARBA00023295"/>
    </source>
</evidence>
<organism evidence="8 9">
    <name type="scientific">Orchesella cincta</name>
    <name type="common">Springtail</name>
    <name type="synonym">Podura cincta</name>
    <dbReference type="NCBI Taxonomy" id="48709"/>
    <lineage>
        <taxon>Eukaryota</taxon>
        <taxon>Metazoa</taxon>
        <taxon>Ecdysozoa</taxon>
        <taxon>Arthropoda</taxon>
        <taxon>Hexapoda</taxon>
        <taxon>Collembola</taxon>
        <taxon>Entomobryomorpha</taxon>
        <taxon>Entomobryoidea</taxon>
        <taxon>Orchesellidae</taxon>
        <taxon>Orchesellinae</taxon>
        <taxon>Orchesella</taxon>
    </lineage>
</organism>
<keyword evidence="5" id="KW-0378">Hydrolase</keyword>
<evidence type="ECO:0000256" key="2">
    <source>
        <dbReference type="ARBA" id="ARBA00008061"/>
    </source>
</evidence>
<dbReference type="PANTHER" id="PTHR10357:SF179">
    <property type="entry name" value="NEUTRAL AND BASIC AMINO ACID TRANSPORT PROTEIN RBAT"/>
    <property type="match status" value="1"/>
</dbReference>
<feature type="domain" description="Glycosyl hydrolase family 13 catalytic" evidence="7">
    <location>
        <begin position="41"/>
        <end position="438"/>
    </location>
</feature>
<protein>
    <recommendedName>
        <fullName evidence="3">alpha-glucosidase</fullName>
        <ecNumber evidence="3">3.2.1.20</ecNumber>
    </recommendedName>
</protein>
<dbReference type="GO" id="GO:0004558">
    <property type="term" value="F:alpha-1,4-glucosidase activity"/>
    <property type="evidence" value="ECO:0007669"/>
    <property type="project" value="UniProtKB-EC"/>
</dbReference>
<dbReference type="InterPro" id="IPR017853">
    <property type="entry name" value="GH"/>
</dbReference>
<comment type="catalytic activity">
    <reaction evidence="1">
        <text>Hydrolysis of terminal, non-reducing (1-&gt;4)-linked alpha-D-glucose residues with release of alpha-D-glucose.</text>
        <dbReference type="EC" id="3.2.1.20"/>
    </reaction>
</comment>
<dbReference type="EC" id="3.2.1.20" evidence="3"/>
<dbReference type="SUPFAM" id="SSF51445">
    <property type="entry name" value="(Trans)glycosidases"/>
    <property type="match status" value="1"/>
</dbReference>
<dbReference type="FunFam" id="3.90.400.10:FF:000001">
    <property type="entry name" value="Maltase A3, isoform A"/>
    <property type="match status" value="1"/>
</dbReference>
<proteinExistence type="inferred from homology"/>
<evidence type="ECO:0000313" key="9">
    <source>
        <dbReference type="Proteomes" id="UP000094527"/>
    </source>
</evidence>
<keyword evidence="5" id="KW-0326">Glycosidase</keyword>
<comment type="caution">
    <text evidence="8">The sequence shown here is derived from an EMBL/GenBank/DDBJ whole genome shotgun (WGS) entry which is preliminary data.</text>
</comment>
<evidence type="ECO:0000313" key="8">
    <source>
        <dbReference type="EMBL" id="ODM86514.1"/>
    </source>
</evidence>
<gene>
    <name evidence="8" type="ORF">Ocin01_20168</name>
</gene>
<accession>A0A1D2M0N0</accession>
<sequence length="668" mass="75703">MKRLLAFCLLAISYRLSATIKLPQNPDPQPLTWWQSDIIYQIYPRSHQDSNGDGVGDLKGIESRLDHFVELGIGSVWISPIYQSPMKDFGYDISNFTDIEPTFGTLDDFKSLSNAMKERGLKLIMDFVPNHSSDLHPWFNKSVHSEGKYKDFYVWLDPKGYDEEGNPIPPANWINHFSGSAFEWNDIRQQFYLHQFVKEQPDLNYENPEVMKEMLAAMKFWLDAGVDGFRMDAVQTLFEDQRYLDEPVNPDRPPTSIPTDHNYWKHIYTINQPRVIDALAEFRKLIDIYSLADGIERCMMTEAYLDTLEELLKYYGTKENPAAHFPFNFDLIRYANGNSSAAAFADIVDEWYLKKPEGSTVNWLVGNHDNFRVGTRYGEDAIDKMNMLIMLLPGSVVTYYGEEIGMVDNVISWEDTVDPAGCNAGPDRYVLFSRDPERCPMQWSDEDNAGFSTANKTWLPVHPNHKEVNVEVQKNATGESHLKVYKQLSDLRKTEAWKYGSLEAKSTNDEAIYGYSRIFNNQGFLFLGSFSNQAVTVNATQEFEGIPATATVYTTSVGFEPETAIGSSISTSSIVIGAKHKNPIVKILPATRFRRQTTYNCRRNECTNGVCNPQTYEGPDPPDWCKNSGGGEFDSGRFFGGGGGTFGGDSSGRFGQGSFRDDDLFGWK</sequence>
<dbReference type="AlphaFoldDB" id="A0A1D2M0N0"/>
<dbReference type="Gene3D" id="3.20.20.80">
    <property type="entry name" value="Glycosidases"/>
    <property type="match status" value="1"/>
</dbReference>
<reference evidence="8 9" key="1">
    <citation type="journal article" date="2016" name="Genome Biol. Evol.">
        <title>Gene Family Evolution Reflects Adaptation to Soil Environmental Stressors in the Genome of the Collembolan Orchesella cincta.</title>
        <authorList>
            <person name="Faddeeva-Vakhrusheva A."/>
            <person name="Derks M.F."/>
            <person name="Anvar S.Y."/>
            <person name="Agamennone V."/>
            <person name="Suring W."/>
            <person name="Smit S."/>
            <person name="van Straalen N.M."/>
            <person name="Roelofs D."/>
        </authorList>
    </citation>
    <scope>NUCLEOTIDE SEQUENCE [LARGE SCALE GENOMIC DNA]</scope>
    <source>
        <tissue evidence="8">Mixed pool</tissue>
    </source>
</reference>
<dbReference type="PANTHER" id="PTHR10357">
    <property type="entry name" value="ALPHA-AMYLASE FAMILY MEMBER"/>
    <property type="match status" value="1"/>
</dbReference>
<dbReference type="OMA" id="TFRYFTE"/>
<evidence type="ECO:0000259" key="7">
    <source>
        <dbReference type="SMART" id="SM00642"/>
    </source>
</evidence>
<dbReference type="InterPro" id="IPR045857">
    <property type="entry name" value="O16G_dom_2"/>
</dbReference>
<dbReference type="Pfam" id="PF00128">
    <property type="entry name" value="Alpha-amylase"/>
    <property type="match status" value="1"/>
</dbReference>
<dbReference type="InterPro" id="IPR006047">
    <property type="entry name" value="GH13_cat_dom"/>
</dbReference>
<dbReference type="GO" id="GO:0005975">
    <property type="term" value="P:carbohydrate metabolic process"/>
    <property type="evidence" value="ECO:0007669"/>
    <property type="project" value="InterPro"/>
</dbReference>
<evidence type="ECO:0000256" key="6">
    <source>
        <dbReference type="SAM" id="SignalP"/>
    </source>
</evidence>
<dbReference type="OrthoDB" id="1740265at2759"/>
<dbReference type="SMART" id="SM00642">
    <property type="entry name" value="Aamy"/>
    <property type="match status" value="1"/>
</dbReference>
<evidence type="ECO:0000256" key="3">
    <source>
        <dbReference type="ARBA" id="ARBA00012741"/>
    </source>
</evidence>
<dbReference type="CDD" id="cd11328">
    <property type="entry name" value="AmyAc_maltase"/>
    <property type="match status" value="1"/>
</dbReference>
<evidence type="ECO:0000256" key="1">
    <source>
        <dbReference type="ARBA" id="ARBA00001657"/>
    </source>
</evidence>
<feature type="chain" id="PRO_5008903345" description="alpha-glucosidase" evidence="6">
    <location>
        <begin position="20"/>
        <end position="668"/>
    </location>
</feature>
<keyword evidence="4" id="KW-0325">Glycoprotein</keyword>
<keyword evidence="6" id="KW-0732">Signal</keyword>
<evidence type="ECO:0000256" key="4">
    <source>
        <dbReference type="ARBA" id="ARBA00023180"/>
    </source>
</evidence>
<dbReference type="Gene3D" id="3.90.400.10">
    <property type="entry name" value="Oligo-1,6-glucosidase, Domain 2"/>
    <property type="match status" value="1"/>
</dbReference>
<keyword evidence="9" id="KW-1185">Reference proteome</keyword>
<feature type="signal peptide" evidence="6">
    <location>
        <begin position="1"/>
        <end position="19"/>
    </location>
</feature>
<name>A0A1D2M0N0_ORCCI</name>